<dbReference type="PROSITE" id="PS00028">
    <property type="entry name" value="ZINC_FINGER_C2H2_1"/>
    <property type="match status" value="1"/>
</dbReference>
<evidence type="ECO:0000313" key="8">
    <source>
        <dbReference type="EMBL" id="CCG83351.1"/>
    </source>
</evidence>
<comment type="caution">
    <text evidence="8">The sequence shown here is derived from an EMBL/GenBank/DDBJ whole genome shotgun (WGS) entry which is preliminary data.</text>
</comment>
<evidence type="ECO:0000256" key="4">
    <source>
        <dbReference type="ARBA" id="ARBA00022833"/>
    </source>
</evidence>
<dbReference type="GO" id="GO:0008270">
    <property type="term" value="F:zinc ion binding"/>
    <property type="evidence" value="ECO:0007669"/>
    <property type="project" value="UniProtKB-KW"/>
</dbReference>
<dbReference type="STRING" id="1097556.R4XC08"/>
<name>R4XC08_TAPDE</name>
<keyword evidence="4" id="KW-0862">Zinc</keyword>
<dbReference type="EMBL" id="CAHR02000141">
    <property type="protein sequence ID" value="CCG83351.1"/>
    <property type="molecule type" value="Genomic_DNA"/>
</dbReference>
<dbReference type="GO" id="GO:0006260">
    <property type="term" value="P:DNA replication"/>
    <property type="evidence" value="ECO:0007669"/>
    <property type="project" value="TreeGrafter"/>
</dbReference>
<dbReference type="GO" id="GO:0005634">
    <property type="term" value="C:nucleus"/>
    <property type="evidence" value="ECO:0007669"/>
    <property type="project" value="TreeGrafter"/>
</dbReference>
<organism evidence="8 9">
    <name type="scientific">Taphrina deformans (strain PYCC 5710 / ATCC 11124 / CBS 356.35 / IMI 108563 / JCM 9778 / NBRC 8474)</name>
    <name type="common">Peach leaf curl fungus</name>
    <name type="synonym">Lalaria deformans</name>
    <dbReference type="NCBI Taxonomy" id="1097556"/>
    <lineage>
        <taxon>Eukaryota</taxon>
        <taxon>Fungi</taxon>
        <taxon>Dikarya</taxon>
        <taxon>Ascomycota</taxon>
        <taxon>Taphrinomycotina</taxon>
        <taxon>Taphrinomycetes</taxon>
        <taxon>Taphrinales</taxon>
        <taxon>Taphrinaceae</taxon>
        <taxon>Taphrina</taxon>
    </lineage>
</organism>
<evidence type="ECO:0000256" key="3">
    <source>
        <dbReference type="ARBA" id="ARBA00022771"/>
    </source>
</evidence>
<dbReference type="Gene3D" id="3.30.160.60">
    <property type="entry name" value="Classic Zinc Finger"/>
    <property type="match status" value="1"/>
</dbReference>
<dbReference type="PANTHER" id="PTHR12805:SF0">
    <property type="entry name" value="DNA_RNA-BINDING PROTEIN KIN17"/>
    <property type="match status" value="1"/>
</dbReference>
<keyword evidence="3" id="KW-0863">Zinc-finger</keyword>
<dbReference type="InterPro" id="IPR013087">
    <property type="entry name" value="Znf_C2H2_type"/>
</dbReference>
<keyword evidence="2" id="KW-0479">Metal-binding</keyword>
<evidence type="ECO:0000256" key="1">
    <source>
        <dbReference type="ARBA" id="ARBA00008517"/>
    </source>
</evidence>
<dbReference type="InterPro" id="IPR037321">
    <property type="entry name" value="KIN17-like"/>
</dbReference>
<dbReference type="FunFam" id="1.10.10.2030:FF:000001">
    <property type="entry name" value="DNA/RNA-binding protein KIN17, putative"/>
    <property type="match status" value="1"/>
</dbReference>
<dbReference type="GO" id="GO:0006974">
    <property type="term" value="P:DNA damage response"/>
    <property type="evidence" value="ECO:0007669"/>
    <property type="project" value="TreeGrafter"/>
</dbReference>
<dbReference type="OrthoDB" id="10266249at2759"/>
<dbReference type="PANTHER" id="PTHR12805">
    <property type="entry name" value="KIN17 KIN, ANTIGENIC DETERMINANT OF RECA PROTEIN HOMOLOG"/>
    <property type="match status" value="1"/>
</dbReference>
<feature type="domain" description="C2H2-type" evidence="7">
    <location>
        <begin position="28"/>
        <end position="50"/>
    </location>
</feature>
<dbReference type="GO" id="GO:0003690">
    <property type="term" value="F:double-stranded DNA binding"/>
    <property type="evidence" value="ECO:0007669"/>
    <property type="project" value="TreeGrafter"/>
</dbReference>
<dbReference type="InterPro" id="IPR019447">
    <property type="entry name" value="DNA/RNA-bd_Kin17_WH-like_dom"/>
</dbReference>
<feature type="compositionally biased region" description="Polar residues" evidence="6">
    <location>
        <begin position="246"/>
        <end position="263"/>
    </location>
</feature>
<dbReference type="Gene3D" id="1.10.10.2030">
    <property type="entry name" value="DNA/RNA-binding protein Kin17, conserved domain"/>
    <property type="match status" value="1"/>
</dbReference>
<reference evidence="8 9" key="1">
    <citation type="journal article" date="2013" name="MBio">
        <title>Genome sequencing of the plant pathogen Taphrina deformans, the causal agent of peach leaf curl.</title>
        <authorList>
            <person name="Cisse O.H."/>
            <person name="Almeida J.M.G.C.F."/>
            <person name="Fonseca A."/>
            <person name="Kumar A.A."/>
            <person name="Salojaervi J."/>
            <person name="Overmyer K."/>
            <person name="Hauser P.M."/>
            <person name="Pagni M."/>
        </authorList>
    </citation>
    <scope>NUCLEOTIDE SEQUENCE [LARGE SCALE GENOMIC DNA]</scope>
    <source>
        <strain evidence="9">PYCC 5710 / ATCC 11124 / CBS 356.35 / IMI 108563 / JCM 9778 / NBRC 8474</strain>
    </source>
</reference>
<feature type="compositionally biased region" description="Basic residues" evidence="6">
    <location>
        <begin position="310"/>
        <end position="319"/>
    </location>
</feature>
<dbReference type="InterPro" id="IPR056767">
    <property type="entry name" value="C2H2-Znf_KIN17"/>
</dbReference>
<dbReference type="Pfam" id="PF10357">
    <property type="entry name" value="WH_KIN17"/>
    <property type="match status" value="1"/>
</dbReference>
<comment type="similarity">
    <text evidence="1">Belongs to the KIN17 family.</text>
</comment>
<gene>
    <name evidence="8" type="ORF">TAPDE_003561</name>
</gene>
<dbReference type="InterPro" id="IPR036236">
    <property type="entry name" value="Znf_C2H2_sf"/>
</dbReference>
<keyword evidence="9" id="KW-1185">Reference proteome</keyword>
<dbReference type="SUPFAM" id="SSF57667">
    <property type="entry name" value="beta-beta-alpha zinc fingers"/>
    <property type="match status" value="1"/>
</dbReference>
<dbReference type="eggNOG" id="KOG2837">
    <property type="taxonomic scope" value="Eukaryota"/>
</dbReference>
<dbReference type="Proteomes" id="UP000013776">
    <property type="component" value="Unassembled WGS sequence"/>
</dbReference>
<protein>
    <submittedName>
        <fullName evidence="8">Zinc finger protein RTS2</fullName>
    </submittedName>
</protein>
<keyword evidence="5" id="KW-0175">Coiled coil</keyword>
<dbReference type="Pfam" id="PF25095">
    <property type="entry name" value="C2H2-zf_KIN17"/>
    <property type="match status" value="1"/>
</dbReference>
<proteinExistence type="inferred from homology"/>
<dbReference type="AlphaFoldDB" id="R4XC08"/>
<sequence>MPKAEKGTPKDLANRMKSRGLQKLAFYCQVCEKQMRDQNGFKQHCASEPHVRMMLLVGQNPSQAISDYSRQFKHDFLQLLRTAHGEKRIQANHFYQEYIQNKSHIHMNGTHWKTLSEFVKSLGREGICRVDDGEKGLFISWIDNSPEALNRQAAIKKKDKQDKGDEERANQLIAEQIERANQEAAEREAKLKASGDHFDLIARLPEQKIKIAFGKKKALPVHGTDETTSQGASIDTKGSGVEATPPCSSALPTHSTQLSSANPLSKKPNIFASQKHSKPTRPAGTSSVFSAPKPLSNAQQMILDDQLRVQRQKSRGQVS</sequence>
<dbReference type="VEuPathDB" id="FungiDB:TAPDE_003561"/>
<evidence type="ECO:0000259" key="7">
    <source>
        <dbReference type="PROSITE" id="PS00028"/>
    </source>
</evidence>
<accession>R4XC08</accession>
<feature type="coiled-coil region" evidence="5">
    <location>
        <begin position="163"/>
        <end position="194"/>
    </location>
</feature>
<evidence type="ECO:0000256" key="6">
    <source>
        <dbReference type="SAM" id="MobiDB-lite"/>
    </source>
</evidence>
<evidence type="ECO:0000256" key="5">
    <source>
        <dbReference type="SAM" id="Coils"/>
    </source>
</evidence>
<dbReference type="InterPro" id="IPR038254">
    <property type="entry name" value="KIN17_WH-like_sf"/>
</dbReference>
<feature type="region of interest" description="Disordered" evidence="6">
    <location>
        <begin position="221"/>
        <end position="319"/>
    </location>
</feature>
<evidence type="ECO:0000313" key="9">
    <source>
        <dbReference type="Proteomes" id="UP000013776"/>
    </source>
</evidence>
<evidence type="ECO:0000256" key="2">
    <source>
        <dbReference type="ARBA" id="ARBA00022723"/>
    </source>
</evidence>
<dbReference type="SMART" id="SM01253">
    <property type="entry name" value="Kin17_mid"/>
    <property type="match status" value="1"/>
</dbReference>